<evidence type="ECO:0000256" key="2">
    <source>
        <dbReference type="SAM" id="MobiDB-lite"/>
    </source>
</evidence>
<name>A0A834J2L9_RHYFE</name>
<protein>
    <recommendedName>
        <fullName evidence="3">Activating transcription factor 7-interacting protein Fn3 domain-containing protein</fullName>
    </recommendedName>
</protein>
<feature type="compositionally biased region" description="Basic and acidic residues" evidence="2">
    <location>
        <begin position="32"/>
        <end position="47"/>
    </location>
</feature>
<dbReference type="InterPro" id="IPR056565">
    <property type="entry name" value="Fn3_ATF7IP"/>
</dbReference>
<feature type="compositionally biased region" description="Basic and acidic residues" evidence="2">
    <location>
        <begin position="221"/>
        <end position="239"/>
    </location>
</feature>
<dbReference type="AlphaFoldDB" id="A0A834J2L9"/>
<feature type="coiled-coil region" evidence="1">
    <location>
        <begin position="560"/>
        <end position="594"/>
    </location>
</feature>
<reference evidence="4" key="1">
    <citation type="submission" date="2020-08" db="EMBL/GenBank/DDBJ databases">
        <title>Genome sequencing and assembly of the red palm weevil Rhynchophorus ferrugineus.</title>
        <authorList>
            <person name="Dias G.B."/>
            <person name="Bergman C.M."/>
            <person name="Manee M."/>
        </authorList>
    </citation>
    <scope>NUCLEOTIDE SEQUENCE</scope>
    <source>
        <strain evidence="4">AA-2017</strain>
        <tissue evidence="4">Whole larva</tissue>
    </source>
</reference>
<feature type="compositionally biased region" description="Polar residues" evidence="2">
    <location>
        <begin position="79"/>
        <end position="91"/>
    </location>
</feature>
<gene>
    <name evidence="4" type="ORF">GWI33_005341</name>
</gene>
<feature type="region of interest" description="Disordered" evidence="2">
    <location>
        <begin position="32"/>
        <end position="98"/>
    </location>
</feature>
<accession>A0A834J2L9</accession>
<dbReference type="GO" id="GO:0005634">
    <property type="term" value="C:nucleus"/>
    <property type="evidence" value="ECO:0007669"/>
    <property type="project" value="TreeGrafter"/>
</dbReference>
<feature type="compositionally biased region" description="Low complexity" evidence="2">
    <location>
        <begin position="190"/>
        <end position="200"/>
    </location>
</feature>
<feature type="region of interest" description="Disordered" evidence="2">
    <location>
        <begin position="158"/>
        <end position="398"/>
    </location>
</feature>
<evidence type="ECO:0000313" key="5">
    <source>
        <dbReference type="Proteomes" id="UP000625711"/>
    </source>
</evidence>
<comment type="caution">
    <text evidence="4">The sequence shown here is derived from an EMBL/GenBank/DDBJ whole genome shotgun (WGS) entry which is preliminary data.</text>
</comment>
<dbReference type="InterPro" id="IPR026085">
    <property type="entry name" value="ATF7-int"/>
</dbReference>
<feature type="compositionally biased region" description="Basic and acidic residues" evidence="2">
    <location>
        <begin position="359"/>
        <end position="397"/>
    </location>
</feature>
<organism evidence="4 5">
    <name type="scientific">Rhynchophorus ferrugineus</name>
    <name type="common">Red palm weevil</name>
    <name type="synonym">Curculio ferrugineus</name>
    <dbReference type="NCBI Taxonomy" id="354439"/>
    <lineage>
        <taxon>Eukaryota</taxon>
        <taxon>Metazoa</taxon>
        <taxon>Ecdysozoa</taxon>
        <taxon>Arthropoda</taxon>
        <taxon>Hexapoda</taxon>
        <taxon>Insecta</taxon>
        <taxon>Pterygota</taxon>
        <taxon>Neoptera</taxon>
        <taxon>Endopterygota</taxon>
        <taxon>Coleoptera</taxon>
        <taxon>Polyphaga</taxon>
        <taxon>Cucujiformia</taxon>
        <taxon>Curculionidae</taxon>
        <taxon>Dryophthorinae</taxon>
        <taxon>Rhynchophorus</taxon>
    </lineage>
</organism>
<keyword evidence="5" id="KW-1185">Reference proteome</keyword>
<dbReference type="Proteomes" id="UP000625711">
    <property type="component" value="Unassembled WGS sequence"/>
</dbReference>
<dbReference type="GO" id="GO:0005667">
    <property type="term" value="C:transcription regulator complex"/>
    <property type="evidence" value="ECO:0007669"/>
    <property type="project" value="TreeGrafter"/>
</dbReference>
<keyword evidence="1" id="KW-0175">Coiled coil</keyword>
<dbReference type="PANTHER" id="PTHR23210:SF26">
    <property type="entry name" value="ACTIVATING TRANSCRIPTION FACTOR 7-INTERACTING PROTEIN 1"/>
    <property type="match status" value="1"/>
</dbReference>
<feature type="compositionally biased region" description="Basic and acidic residues" evidence="2">
    <location>
        <begin position="61"/>
        <end position="70"/>
    </location>
</feature>
<dbReference type="OrthoDB" id="2434995at2759"/>
<dbReference type="GO" id="GO:0003712">
    <property type="term" value="F:transcription coregulator activity"/>
    <property type="evidence" value="ECO:0007669"/>
    <property type="project" value="TreeGrafter"/>
</dbReference>
<feature type="compositionally biased region" description="Polar residues" evidence="2">
    <location>
        <begin position="674"/>
        <end position="694"/>
    </location>
</feature>
<feature type="compositionally biased region" description="Basic and acidic residues" evidence="2">
    <location>
        <begin position="280"/>
        <end position="310"/>
    </location>
</feature>
<dbReference type="EMBL" id="JAACXV010000026">
    <property type="protein sequence ID" value="KAF7286422.1"/>
    <property type="molecule type" value="Genomic_DNA"/>
</dbReference>
<evidence type="ECO:0000256" key="1">
    <source>
        <dbReference type="SAM" id="Coils"/>
    </source>
</evidence>
<dbReference type="Pfam" id="PF16794">
    <property type="entry name" value="fn3_4"/>
    <property type="match status" value="1"/>
</dbReference>
<evidence type="ECO:0000313" key="4">
    <source>
        <dbReference type="EMBL" id="KAF7286422.1"/>
    </source>
</evidence>
<feature type="region of interest" description="Disordered" evidence="2">
    <location>
        <begin position="620"/>
        <end position="719"/>
    </location>
</feature>
<sequence length="987" mass="108648">MPIIDQCDGPSGRLNALSSALEIFDKFKTMPENEKYSDSEESFHLPLDDDDAENQSMIYNGKDKDSHKDDAEADILNDDLSSSCPESNSNDAVLEESAKRITRNSVADSVCKKRKKTVTDVSDDSSAVKVKLTFNCADYETNCNGEFRSYYEADQNVGPNNKSSNTKTPKKTSIMEVDIENKSTTNSVASFNSETSSFEETSTDDLLKQLDESINSTSKNVDLKIAQKSELTESKKNLDQPDEDDADLLDISMIRETEEDDACAIAEAIQEDPETEDAEKDAHTGEKFDHDAADKVEQEQESSDGDKDNDNDNDEDSPTQYQLGYDEIDEDTRGVDVAENSISGVGESDNQDSNNGEDSESRTSDVQSEKKDDMEVHRTEQQKESIENEMDNLKPDECATENCLDTDFNNVTNKTELASEKINESVTKISNPPDVIPLPDVPREKSSPDSTKIHCGKRSLSSSDITSEINPKKAKLADTITAENIQGEADSPSVTSNVETKEQVPISNDNVKTLSSFAKFMQFRKLSSKLSRSDLEQFCIQKICECLMLRSTEGELHQTIKKQQKSIEGMRKDLQQLIKQSKDLEIVNKRLMNELKVQSVHNKPLVPLKITRSVGLQVRLNPGSESPVQMRRRQPLNNPPPKQVAVSPVLNKNKPPSQPPSVVRQILPAPSKPPVTSSQTGQILSQVLQQNNRKSPMPVNRRNATITRKPPDAATPSTPGVIDLTDEDEKLAANRLLINSAIKINKTVSSPGNSVTINKISTGKSISNQVNQAKVMGQQKSNKPSIPSGIRLTSGSVISSGTNGSQMLYVVPTISSNGGSAQKLAFVNFQPTNGVLTGALSSSTVSVVNKGQTLTLKSVPTAVRKKHPAPLPALPRITSDPSLKPVPPKPHLTIKKIDIGIILQWKMPYNLDLFEDIASYQLYAYQETSAPPNTEMWRKVGDVKALALPMACTLTQFADKNKYYFAVRSVDVHKRIGAFSDPEEISL</sequence>
<proteinExistence type="predicted"/>
<feature type="region of interest" description="Disordered" evidence="2">
    <location>
        <begin position="428"/>
        <end position="464"/>
    </location>
</feature>
<evidence type="ECO:0000259" key="3">
    <source>
        <dbReference type="Pfam" id="PF16794"/>
    </source>
</evidence>
<feature type="domain" description="Activating transcription factor 7-interacting protein Fn3" evidence="3">
    <location>
        <begin position="886"/>
        <end position="982"/>
    </location>
</feature>
<dbReference type="GO" id="GO:0006355">
    <property type="term" value="P:regulation of DNA-templated transcription"/>
    <property type="evidence" value="ECO:0007669"/>
    <property type="project" value="TreeGrafter"/>
</dbReference>
<dbReference type="PANTHER" id="PTHR23210">
    <property type="entry name" value="ACTIVATING TRANSCRIPTION FACTOR 7 INTERACTING PROTEIN"/>
    <property type="match status" value="1"/>
</dbReference>
<feature type="compositionally biased region" description="Acidic residues" evidence="2">
    <location>
        <begin position="269"/>
        <end position="279"/>
    </location>
</feature>